<dbReference type="CDD" id="cd14066">
    <property type="entry name" value="STKc_IRAK"/>
    <property type="match status" value="1"/>
</dbReference>
<accession>A0AAV8E387</accession>
<evidence type="ECO:0000256" key="4">
    <source>
        <dbReference type="ARBA" id="ARBA00022692"/>
    </source>
</evidence>
<dbReference type="FunFam" id="3.30.200.20:FF:000039">
    <property type="entry name" value="receptor-like protein kinase FERONIA"/>
    <property type="match status" value="1"/>
</dbReference>
<dbReference type="InterPro" id="IPR017441">
    <property type="entry name" value="Protein_kinase_ATP_BS"/>
</dbReference>
<dbReference type="GO" id="GO:0005524">
    <property type="term" value="F:ATP binding"/>
    <property type="evidence" value="ECO:0007669"/>
    <property type="project" value="UniProtKB-UniRule"/>
</dbReference>
<feature type="transmembrane region" description="Helical" evidence="14">
    <location>
        <begin position="415"/>
        <end position="439"/>
    </location>
</feature>
<comment type="caution">
    <text evidence="17">The sequence shown here is derived from an EMBL/GenBank/DDBJ whole genome shotgun (WGS) entry which is preliminary data.</text>
</comment>
<keyword evidence="2" id="KW-0723">Serine/threonine-protein kinase</keyword>
<dbReference type="InterPro" id="IPR008271">
    <property type="entry name" value="Ser/Thr_kinase_AS"/>
</dbReference>
<protein>
    <submittedName>
        <fullName evidence="17">Kinase family protein</fullName>
    </submittedName>
</protein>
<dbReference type="PROSITE" id="PS00108">
    <property type="entry name" value="PROTEIN_KINASE_ST"/>
    <property type="match status" value="1"/>
</dbReference>
<keyword evidence="3" id="KW-0808">Transferase</keyword>
<evidence type="ECO:0000313" key="17">
    <source>
        <dbReference type="EMBL" id="KAJ4773829.1"/>
    </source>
</evidence>
<dbReference type="SMART" id="SM00220">
    <property type="entry name" value="S_TKc"/>
    <property type="match status" value="1"/>
</dbReference>
<comment type="subcellular location">
    <subcellularLocation>
        <location evidence="1">Membrane</location>
        <topology evidence="1">Single-pass type I membrane protein</topology>
    </subcellularLocation>
</comment>
<feature type="signal peptide" evidence="15">
    <location>
        <begin position="1"/>
        <end position="23"/>
    </location>
</feature>
<organism evidence="17 18">
    <name type="scientific">Rhynchospora pubera</name>
    <dbReference type="NCBI Taxonomy" id="906938"/>
    <lineage>
        <taxon>Eukaryota</taxon>
        <taxon>Viridiplantae</taxon>
        <taxon>Streptophyta</taxon>
        <taxon>Embryophyta</taxon>
        <taxon>Tracheophyta</taxon>
        <taxon>Spermatophyta</taxon>
        <taxon>Magnoliopsida</taxon>
        <taxon>Liliopsida</taxon>
        <taxon>Poales</taxon>
        <taxon>Cyperaceae</taxon>
        <taxon>Cyperoideae</taxon>
        <taxon>Rhynchosporeae</taxon>
        <taxon>Rhynchospora</taxon>
    </lineage>
</organism>
<dbReference type="EMBL" id="JAMFTS010000003">
    <property type="protein sequence ID" value="KAJ4773829.1"/>
    <property type="molecule type" value="Genomic_DNA"/>
</dbReference>
<evidence type="ECO:0000256" key="11">
    <source>
        <dbReference type="ARBA" id="ARBA00023180"/>
    </source>
</evidence>
<dbReference type="AlphaFoldDB" id="A0AAV8E387"/>
<sequence>MDSFRQTPLLLSVFLSILSFSASFTPNMSHYIDCGATSNTLVSGFFPRTFTADDNSNLLSAKNTFFLSNPNNSSTGSLYSTARVSTSNFKYSFTMLTNSSNVLRLHFLPFSNQSYNLSTAKFSVKALNSYILLDNFTVTDTSSPTIKEFFLWTDSSDLAVEFIAQNNSLAFVSAIEAFTAPPNFLDGQVPLTIDNAELNGDLVKQVLETVYRVNMPGPLIIPQNDTLWRTWVTDDPYILNSAVSENQTVSTQLKYNPPEGSSEEIAPQTVYNTARIINTTTDQFESNSDFNINVTWSFTVKSGYHYLIRLHFCDIISKTNSLDTGLVFTVYIMDYLPLINGLKPTAYTTYASEPFYLDFITPVTSTQNITVKISLDRTRSSIRNALLNGLEIMKVHNLSLSGTNNNSQSKNSRTIILGASIGGAIVLALILSCLVLVLCKKRQKKPAPDVKETQVMWSPMTGVVNSSVDTSSKSGGLTTIGASPRVDLGLLISFNHIKMATNNFDKNNIIGVGGFGEVYKGVLNNGTEVAVKRASSRSNQGLPEFQTEIEVLSQIRHRHLVSLIGYCDERSEMILVYEYMEKGPLRNYLYGTDLPSLSWKQRLEICIEAAKGLHYLHTGYSQTIIHRDVKSTNILLGEGFLAKVSDFGLSKLGASIGETHVSTAVKGTFGYLDPEYFKTQKLTDKSDVYSFGVTLLEVLSARPVIDQTLPREEINLAEWALLCQTRGQLEKIIDPRLVGKINENLLRKFWDIVEKCLKDYGMDRPAIGDVLWNLEYCLQLQETEVRREPYEDSGTSVAHFPEVPVVRRMPSSVVSHETGTSGDQSQSDIANSNVFSQLISKEGR</sequence>
<evidence type="ECO:0000256" key="10">
    <source>
        <dbReference type="ARBA" id="ARBA00023136"/>
    </source>
</evidence>
<dbReference type="PROSITE" id="PS50011">
    <property type="entry name" value="PROTEIN_KINASE_DOM"/>
    <property type="match status" value="1"/>
</dbReference>
<evidence type="ECO:0000256" key="1">
    <source>
        <dbReference type="ARBA" id="ARBA00004479"/>
    </source>
</evidence>
<keyword evidence="7 17" id="KW-0418">Kinase</keyword>
<reference evidence="17" key="1">
    <citation type="submission" date="2022-08" db="EMBL/GenBank/DDBJ databases">
        <authorList>
            <person name="Marques A."/>
        </authorList>
    </citation>
    <scope>NUCLEOTIDE SEQUENCE</scope>
    <source>
        <strain evidence="17">RhyPub2mFocal</strain>
        <tissue evidence="17">Leaves</tissue>
    </source>
</reference>
<evidence type="ECO:0000313" key="18">
    <source>
        <dbReference type="Proteomes" id="UP001140206"/>
    </source>
</evidence>
<dbReference type="InterPro" id="IPR001245">
    <property type="entry name" value="Ser-Thr/Tyr_kinase_cat_dom"/>
</dbReference>
<dbReference type="Pfam" id="PF07714">
    <property type="entry name" value="PK_Tyr_Ser-Thr"/>
    <property type="match status" value="1"/>
</dbReference>
<dbReference type="PANTHER" id="PTHR47989:SF62">
    <property type="entry name" value="OS05G0423500 PROTEIN"/>
    <property type="match status" value="1"/>
</dbReference>
<evidence type="ECO:0000256" key="15">
    <source>
        <dbReference type="SAM" id="SignalP"/>
    </source>
</evidence>
<dbReference type="FunFam" id="1.10.510.10:FF:000252">
    <property type="entry name" value="Receptor-like protein kinase FERONIA"/>
    <property type="match status" value="1"/>
</dbReference>
<keyword evidence="6 12" id="KW-0547">Nucleotide-binding</keyword>
<dbReference type="FunFam" id="2.60.120.430:FF:000013">
    <property type="entry name" value="Putative receptor-like protein kinase"/>
    <property type="match status" value="1"/>
</dbReference>
<keyword evidence="11" id="KW-0325">Glycoprotein</keyword>
<dbReference type="SUPFAM" id="SSF56112">
    <property type="entry name" value="Protein kinase-like (PK-like)"/>
    <property type="match status" value="1"/>
</dbReference>
<keyword evidence="9 14" id="KW-1133">Transmembrane helix</keyword>
<evidence type="ECO:0000256" key="8">
    <source>
        <dbReference type="ARBA" id="ARBA00022840"/>
    </source>
</evidence>
<dbReference type="GO" id="GO:0016020">
    <property type="term" value="C:membrane"/>
    <property type="evidence" value="ECO:0007669"/>
    <property type="project" value="UniProtKB-SubCell"/>
</dbReference>
<name>A0AAV8E387_9POAL</name>
<gene>
    <name evidence="17" type="ORF">LUZ62_058086</name>
</gene>
<dbReference type="Pfam" id="PF12819">
    <property type="entry name" value="Malectin_like"/>
    <property type="match status" value="1"/>
</dbReference>
<dbReference type="Gene3D" id="2.60.120.430">
    <property type="entry name" value="Galactose-binding lectin"/>
    <property type="match status" value="2"/>
</dbReference>
<feature type="chain" id="PRO_5044023750" evidence="15">
    <location>
        <begin position="24"/>
        <end position="844"/>
    </location>
</feature>
<evidence type="ECO:0000256" key="9">
    <source>
        <dbReference type="ARBA" id="ARBA00022989"/>
    </source>
</evidence>
<feature type="region of interest" description="Disordered" evidence="13">
    <location>
        <begin position="812"/>
        <end position="831"/>
    </location>
</feature>
<evidence type="ECO:0000256" key="7">
    <source>
        <dbReference type="ARBA" id="ARBA00022777"/>
    </source>
</evidence>
<dbReference type="Gene3D" id="3.30.200.20">
    <property type="entry name" value="Phosphorylase Kinase, domain 1"/>
    <property type="match status" value="1"/>
</dbReference>
<evidence type="ECO:0000259" key="16">
    <source>
        <dbReference type="PROSITE" id="PS50011"/>
    </source>
</evidence>
<dbReference type="InterPro" id="IPR000719">
    <property type="entry name" value="Prot_kinase_dom"/>
</dbReference>
<dbReference type="InterPro" id="IPR011009">
    <property type="entry name" value="Kinase-like_dom_sf"/>
</dbReference>
<dbReference type="GO" id="GO:0004674">
    <property type="term" value="F:protein serine/threonine kinase activity"/>
    <property type="evidence" value="ECO:0007669"/>
    <property type="project" value="UniProtKB-KW"/>
</dbReference>
<dbReference type="PANTHER" id="PTHR47989">
    <property type="entry name" value="OS01G0750732 PROTEIN"/>
    <property type="match status" value="1"/>
</dbReference>
<keyword evidence="4 14" id="KW-0812">Transmembrane</keyword>
<dbReference type="PROSITE" id="PS00107">
    <property type="entry name" value="PROTEIN_KINASE_ATP"/>
    <property type="match status" value="1"/>
</dbReference>
<keyword evidence="8 12" id="KW-0067">ATP-binding</keyword>
<evidence type="ECO:0000256" key="14">
    <source>
        <dbReference type="SAM" id="Phobius"/>
    </source>
</evidence>
<evidence type="ECO:0000256" key="12">
    <source>
        <dbReference type="PROSITE-ProRule" id="PRU10141"/>
    </source>
</evidence>
<keyword evidence="5 15" id="KW-0732">Signal</keyword>
<evidence type="ECO:0000256" key="2">
    <source>
        <dbReference type="ARBA" id="ARBA00022527"/>
    </source>
</evidence>
<keyword evidence="18" id="KW-1185">Reference proteome</keyword>
<feature type="compositionally biased region" description="Polar residues" evidence="13">
    <location>
        <begin position="817"/>
        <end position="831"/>
    </location>
</feature>
<evidence type="ECO:0000256" key="3">
    <source>
        <dbReference type="ARBA" id="ARBA00022679"/>
    </source>
</evidence>
<evidence type="ECO:0000256" key="5">
    <source>
        <dbReference type="ARBA" id="ARBA00022729"/>
    </source>
</evidence>
<dbReference type="Proteomes" id="UP001140206">
    <property type="component" value="Chromosome 3"/>
</dbReference>
<evidence type="ECO:0000256" key="6">
    <source>
        <dbReference type="ARBA" id="ARBA00022741"/>
    </source>
</evidence>
<dbReference type="InterPro" id="IPR024788">
    <property type="entry name" value="Malectin-like_Carb-bd_dom"/>
</dbReference>
<feature type="domain" description="Protein kinase" evidence="16">
    <location>
        <begin position="504"/>
        <end position="777"/>
    </location>
</feature>
<dbReference type="Gene3D" id="1.10.510.10">
    <property type="entry name" value="Transferase(Phosphotransferase) domain 1"/>
    <property type="match status" value="1"/>
</dbReference>
<evidence type="ECO:0000256" key="13">
    <source>
        <dbReference type="SAM" id="MobiDB-lite"/>
    </source>
</evidence>
<keyword evidence="10 14" id="KW-0472">Membrane</keyword>
<proteinExistence type="predicted"/>
<feature type="binding site" evidence="12">
    <location>
        <position position="532"/>
    </location>
    <ligand>
        <name>ATP</name>
        <dbReference type="ChEBI" id="CHEBI:30616"/>
    </ligand>
</feature>